<dbReference type="Gene3D" id="3.90.660.10">
    <property type="match status" value="1"/>
</dbReference>
<proteinExistence type="predicted"/>
<dbReference type="Pfam" id="PF13450">
    <property type="entry name" value="NAD_binding_8"/>
    <property type="match status" value="1"/>
</dbReference>
<protein>
    <recommendedName>
        <fullName evidence="1">Amine oxidase domain-containing protein</fullName>
    </recommendedName>
</protein>
<dbReference type="Gene3D" id="3.50.50.60">
    <property type="entry name" value="FAD/NAD(P)-binding domain"/>
    <property type="match status" value="1"/>
</dbReference>
<dbReference type="RefSeq" id="WP_076515283.1">
    <property type="nucleotide sequence ID" value="NZ_FTOH01000005.1"/>
</dbReference>
<dbReference type="Pfam" id="PF01593">
    <property type="entry name" value="Amino_oxidase"/>
    <property type="match status" value="1"/>
</dbReference>
<accession>A0A1N7M9C1</accession>
<sequence length="328" mass="36557">MKKIAIIGAGVAGLTALQALKQQDCSVTVFDKSRGSGGRLSSKKSGASSWDMGAQFMRAHTEEFKAQLKLWETDGWIAHWDVTPWIINGTQRTASPDDIDRYVGMPRMTGLSRKLLESADDFITQTRIVESRFNSDQFNWSLVAEDGSVFGPFDELIINTPPQQVLPLLPAESSLTEQVECIHMLPCWTLLYGFEKPLTCAFDTAFVKSGPISWIARNNSKPGRDARETWVIQANHEWSERKKDAPREQVQKELEEAFAIATGCTITPTDIWLHRWLYSLPSNAPGLGALRDERHNLTLCGDWCHKPSVEGAWLSGRAAANIITGNKP</sequence>
<name>A0A1N7M9C1_9GAMM</name>
<keyword evidence="3" id="KW-1185">Reference proteome</keyword>
<dbReference type="STRING" id="484498.SAMN05421686_10541"/>
<dbReference type="InterPro" id="IPR036188">
    <property type="entry name" value="FAD/NAD-bd_sf"/>
</dbReference>
<organism evidence="2 3">
    <name type="scientific">Thalassolituus maritimus</name>
    <dbReference type="NCBI Taxonomy" id="484498"/>
    <lineage>
        <taxon>Bacteria</taxon>
        <taxon>Pseudomonadati</taxon>
        <taxon>Pseudomonadota</taxon>
        <taxon>Gammaproteobacteria</taxon>
        <taxon>Oceanospirillales</taxon>
        <taxon>Oceanospirillaceae</taxon>
        <taxon>Thalassolituus</taxon>
    </lineage>
</organism>
<dbReference type="PANTHER" id="PTHR16128">
    <property type="entry name" value="FAD/NAD(P)-BINDING OXIDOREDUCTASE FAMILY PROTEIN"/>
    <property type="match status" value="1"/>
</dbReference>
<dbReference type="AlphaFoldDB" id="A0A1N7M9C1"/>
<gene>
    <name evidence="2" type="ORF">SAMN05421686_10541</name>
</gene>
<dbReference type="EMBL" id="FTOH01000005">
    <property type="protein sequence ID" value="SIS82678.1"/>
    <property type="molecule type" value="Genomic_DNA"/>
</dbReference>
<evidence type="ECO:0000313" key="2">
    <source>
        <dbReference type="EMBL" id="SIS82678.1"/>
    </source>
</evidence>
<feature type="domain" description="Amine oxidase" evidence="1">
    <location>
        <begin position="140"/>
        <end position="323"/>
    </location>
</feature>
<dbReference type="InterPro" id="IPR002937">
    <property type="entry name" value="Amino_oxidase"/>
</dbReference>
<evidence type="ECO:0000259" key="1">
    <source>
        <dbReference type="Pfam" id="PF01593"/>
    </source>
</evidence>
<evidence type="ECO:0000313" key="3">
    <source>
        <dbReference type="Proteomes" id="UP000185639"/>
    </source>
</evidence>
<dbReference type="SUPFAM" id="SSF51905">
    <property type="entry name" value="FAD/NAD(P)-binding domain"/>
    <property type="match status" value="1"/>
</dbReference>
<dbReference type="Proteomes" id="UP000185639">
    <property type="component" value="Unassembled WGS sequence"/>
</dbReference>
<dbReference type="PANTHER" id="PTHR16128:SF5">
    <property type="entry name" value="FAD_NAD(P)-BINDING OXIDOREDUCTASE FAMILY PROTEIN"/>
    <property type="match status" value="1"/>
</dbReference>
<reference evidence="3" key="1">
    <citation type="submission" date="2017-01" db="EMBL/GenBank/DDBJ databases">
        <authorList>
            <person name="Varghese N."/>
            <person name="Submissions S."/>
        </authorList>
    </citation>
    <scope>NUCLEOTIDE SEQUENCE [LARGE SCALE GENOMIC DNA]</scope>
    <source>
        <strain evidence="3">DSM 24913</strain>
    </source>
</reference>
<dbReference type="GO" id="GO:0016491">
    <property type="term" value="F:oxidoreductase activity"/>
    <property type="evidence" value="ECO:0007669"/>
    <property type="project" value="InterPro"/>
</dbReference>
<dbReference type="OrthoDB" id="5792777at2"/>